<accession>A0A9N9CPF4</accession>
<evidence type="ECO:0000313" key="1">
    <source>
        <dbReference type="EMBL" id="CAG8609211.1"/>
    </source>
</evidence>
<dbReference type="AlphaFoldDB" id="A0A9N9CPF4"/>
<dbReference type="Proteomes" id="UP000789570">
    <property type="component" value="Unassembled WGS sequence"/>
</dbReference>
<name>A0A9N9CPF4_9GLOM</name>
<sequence length="139" mass="16368">MLRFRSVDDSTKLEELTVHSYNTRLKEKWDARSMKDVVLIDLQENNLHSLNILFKFWLMVTLITNLVIQTIDSSACIASHSYKTVLMNMLECLHRFEEEQQAEVKDLENNILCNDDDKSEPIEYVAYALEEALHKFQQQ</sequence>
<evidence type="ECO:0000313" key="2">
    <source>
        <dbReference type="Proteomes" id="UP000789570"/>
    </source>
</evidence>
<dbReference type="EMBL" id="CAJVPQ010002813">
    <property type="protein sequence ID" value="CAG8609211.1"/>
    <property type="molecule type" value="Genomic_DNA"/>
</dbReference>
<comment type="caution">
    <text evidence="1">The sequence shown here is derived from an EMBL/GenBank/DDBJ whole genome shotgun (WGS) entry which is preliminary data.</text>
</comment>
<proteinExistence type="predicted"/>
<reference evidence="1" key="1">
    <citation type="submission" date="2021-06" db="EMBL/GenBank/DDBJ databases">
        <authorList>
            <person name="Kallberg Y."/>
            <person name="Tangrot J."/>
            <person name="Rosling A."/>
        </authorList>
    </citation>
    <scope>NUCLEOTIDE SEQUENCE</scope>
    <source>
        <strain evidence="1">UK204</strain>
    </source>
</reference>
<keyword evidence="2" id="KW-1185">Reference proteome</keyword>
<gene>
    <name evidence="1" type="ORF">FCALED_LOCUS8984</name>
</gene>
<protein>
    <submittedName>
        <fullName evidence="1">2599_t:CDS:1</fullName>
    </submittedName>
</protein>
<organism evidence="1 2">
    <name type="scientific">Funneliformis caledonium</name>
    <dbReference type="NCBI Taxonomy" id="1117310"/>
    <lineage>
        <taxon>Eukaryota</taxon>
        <taxon>Fungi</taxon>
        <taxon>Fungi incertae sedis</taxon>
        <taxon>Mucoromycota</taxon>
        <taxon>Glomeromycotina</taxon>
        <taxon>Glomeromycetes</taxon>
        <taxon>Glomerales</taxon>
        <taxon>Glomeraceae</taxon>
        <taxon>Funneliformis</taxon>
    </lineage>
</organism>